<sequence>MLASAIGLYGVSSLTEAKRMTIEEFNVRKRGYLMRRLDRERELYLQAYLNRLIKATDKSGKQYVYAKFEDFYNEAKQRNAVLGNGHGKAVNSDLVAIAKRRQKYLKKEVADNGK</sequence>
<proteinExistence type="predicted"/>
<organism evidence="1 2">
    <name type="scientific">Streptococcus equinus</name>
    <name type="common">Streptococcus bovis</name>
    <dbReference type="NCBI Taxonomy" id="1335"/>
    <lineage>
        <taxon>Bacteria</taxon>
        <taxon>Bacillati</taxon>
        <taxon>Bacillota</taxon>
        <taxon>Bacilli</taxon>
        <taxon>Lactobacillales</taxon>
        <taxon>Streptococcaceae</taxon>
        <taxon>Streptococcus</taxon>
    </lineage>
</organism>
<evidence type="ECO:0000313" key="2">
    <source>
        <dbReference type="Proteomes" id="UP000214649"/>
    </source>
</evidence>
<name>A0A239RFV4_STREI</name>
<dbReference type="EMBL" id="FZRA01000011">
    <property type="protein sequence ID" value="SNU09753.1"/>
    <property type="molecule type" value="Genomic_DNA"/>
</dbReference>
<dbReference type="AlphaFoldDB" id="A0A239RFV4"/>
<gene>
    <name evidence="1" type="ORF">SAMN05216470_2007</name>
</gene>
<evidence type="ECO:0000313" key="1">
    <source>
        <dbReference type="EMBL" id="SNU09753.1"/>
    </source>
</evidence>
<reference evidence="1 2" key="1">
    <citation type="submission" date="2017-07" db="EMBL/GenBank/DDBJ databases">
        <authorList>
            <person name="Sun Z.S."/>
            <person name="Albrecht U."/>
            <person name="Echele G."/>
            <person name="Lee C.C."/>
        </authorList>
    </citation>
    <scope>NUCLEOTIDE SEQUENCE [LARGE SCALE GENOMIC DNA]</scope>
    <source>
        <strain evidence="1 2">AR3</strain>
    </source>
</reference>
<protein>
    <submittedName>
        <fullName evidence="1">Uncharacterized protein</fullName>
    </submittedName>
</protein>
<dbReference type="RefSeq" id="WP_094141268.1">
    <property type="nucleotide sequence ID" value="NZ_FZRA01000011.1"/>
</dbReference>
<accession>A0A239RFV4</accession>
<dbReference type="Proteomes" id="UP000214649">
    <property type="component" value="Unassembled WGS sequence"/>
</dbReference>